<sequence length="129" mass="13492">MSNSTQAPFFSVKVGTLNSNTSGIKTDGSDTVQCYVSTQTVPLSINSTSYSDIYPSNMFNLNCSYNNTSVSGTNPMNVSCIPSNSTAPPVTDTSLAYCITPKFTTSGDDKSISCSYITAPGTSSSSLNC</sequence>
<protein>
    <submittedName>
        <fullName evidence="1">Uncharacterized protein</fullName>
    </submittedName>
</protein>
<organism evidence="1">
    <name type="scientific">viral metagenome</name>
    <dbReference type="NCBI Taxonomy" id="1070528"/>
    <lineage>
        <taxon>unclassified sequences</taxon>
        <taxon>metagenomes</taxon>
        <taxon>organismal metagenomes</taxon>
    </lineage>
</organism>
<proteinExistence type="predicted"/>
<dbReference type="AlphaFoldDB" id="A0A6C0D0L0"/>
<reference evidence="1" key="1">
    <citation type="journal article" date="2020" name="Nature">
        <title>Giant virus diversity and host interactions through global metagenomics.</title>
        <authorList>
            <person name="Schulz F."/>
            <person name="Roux S."/>
            <person name="Paez-Espino D."/>
            <person name="Jungbluth S."/>
            <person name="Walsh D.A."/>
            <person name="Denef V.J."/>
            <person name="McMahon K.D."/>
            <person name="Konstantinidis K.T."/>
            <person name="Eloe-Fadrosh E.A."/>
            <person name="Kyrpides N.C."/>
            <person name="Woyke T."/>
        </authorList>
    </citation>
    <scope>NUCLEOTIDE SEQUENCE</scope>
    <source>
        <strain evidence="1">GVMAG-M-3300023174-104</strain>
    </source>
</reference>
<evidence type="ECO:0000313" key="1">
    <source>
        <dbReference type="EMBL" id="QHT10101.1"/>
    </source>
</evidence>
<accession>A0A6C0D0L0</accession>
<dbReference type="EMBL" id="MN739518">
    <property type="protein sequence ID" value="QHT10101.1"/>
    <property type="molecule type" value="Genomic_DNA"/>
</dbReference>
<name>A0A6C0D0L0_9ZZZZ</name>